<name>M0KEF5_9EURY</name>
<dbReference type="EMBL" id="AOLW01000024">
    <property type="protein sequence ID" value="EMA19571.1"/>
    <property type="molecule type" value="Genomic_DNA"/>
</dbReference>
<dbReference type="PATRIC" id="fig|1227452.3.peg.2735"/>
<comment type="caution">
    <text evidence="8">The sequence shown here is derived from an EMBL/GenBank/DDBJ whole genome shotgun (WGS) entry which is preliminary data.</text>
</comment>
<reference evidence="8 9" key="1">
    <citation type="journal article" date="2014" name="PLoS Genet.">
        <title>Phylogenetically driven sequencing of extremely halophilic archaea reveals strategies for static and dynamic osmo-response.</title>
        <authorList>
            <person name="Becker E.A."/>
            <person name="Seitzer P.M."/>
            <person name="Tritt A."/>
            <person name="Larsen D."/>
            <person name="Krusor M."/>
            <person name="Yao A.I."/>
            <person name="Wu D."/>
            <person name="Madern D."/>
            <person name="Eisen J.A."/>
            <person name="Darling A.E."/>
            <person name="Facciotti M.T."/>
        </authorList>
    </citation>
    <scope>NUCLEOTIDE SEQUENCE [LARGE SCALE GENOMIC DNA]</scope>
    <source>
        <strain evidence="8 9">JCM 13557</strain>
    </source>
</reference>
<evidence type="ECO:0000256" key="5">
    <source>
        <dbReference type="ARBA" id="ARBA00022989"/>
    </source>
</evidence>
<keyword evidence="5 7" id="KW-1133">Transmembrane helix</keyword>
<dbReference type="GO" id="GO:0005886">
    <property type="term" value="C:plasma membrane"/>
    <property type="evidence" value="ECO:0007669"/>
    <property type="project" value="UniProtKB-SubCell"/>
</dbReference>
<dbReference type="AlphaFoldDB" id="M0KEF5"/>
<keyword evidence="9" id="KW-1185">Reference proteome</keyword>
<dbReference type="Pfam" id="PF00893">
    <property type="entry name" value="Multi_Drug_Res"/>
    <property type="match status" value="1"/>
</dbReference>
<organism evidence="8 9">
    <name type="scientific">Haloarcula amylolytica JCM 13557</name>
    <dbReference type="NCBI Taxonomy" id="1227452"/>
    <lineage>
        <taxon>Archaea</taxon>
        <taxon>Methanobacteriati</taxon>
        <taxon>Methanobacteriota</taxon>
        <taxon>Stenosarchaea group</taxon>
        <taxon>Halobacteria</taxon>
        <taxon>Halobacteriales</taxon>
        <taxon>Haloarculaceae</taxon>
        <taxon>Haloarcula</taxon>
    </lineage>
</organism>
<comment type="subcellular location">
    <subcellularLocation>
        <location evidence="1">Cell membrane</location>
        <topology evidence="1">Multi-pass membrane protein</topology>
    </subcellularLocation>
</comment>
<dbReference type="PANTHER" id="PTHR30561:SF1">
    <property type="entry name" value="MULTIDRUG TRANSPORTER EMRE"/>
    <property type="match status" value="1"/>
</dbReference>
<dbReference type="Proteomes" id="UP000011623">
    <property type="component" value="Unassembled WGS sequence"/>
</dbReference>
<dbReference type="InterPro" id="IPR045324">
    <property type="entry name" value="Small_multidrug_res"/>
</dbReference>
<keyword evidence="2" id="KW-0813">Transport</keyword>
<feature type="transmembrane region" description="Helical" evidence="7">
    <location>
        <begin position="75"/>
        <end position="96"/>
    </location>
</feature>
<keyword evidence="3" id="KW-1003">Cell membrane</keyword>
<feature type="transmembrane region" description="Helical" evidence="7">
    <location>
        <begin position="102"/>
        <end position="121"/>
    </location>
</feature>
<keyword evidence="6 7" id="KW-0472">Membrane</keyword>
<dbReference type="InterPro" id="IPR000390">
    <property type="entry name" value="Small_drug/metabolite_transptr"/>
</dbReference>
<accession>M0KEF5</accession>
<dbReference type="InterPro" id="IPR037185">
    <property type="entry name" value="EmrE-like"/>
</dbReference>
<evidence type="ECO:0000313" key="8">
    <source>
        <dbReference type="EMBL" id="EMA19571.1"/>
    </source>
</evidence>
<evidence type="ECO:0000256" key="3">
    <source>
        <dbReference type="ARBA" id="ARBA00022475"/>
    </source>
</evidence>
<proteinExistence type="predicted"/>
<dbReference type="PANTHER" id="PTHR30561">
    <property type="entry name" value="SMR FAMILY PROTON-DEPENDENT DRUG EFFLUX TRANSPORTER SUGE"/>
    <property type="match status" value="1"/>
</dbReference>
<evidence type="ECO:0000256" key="4">
    <source>
        <dbReference type="ARBA" id="ARBA00022692"/>
    </source>
</evidence>
<dbReference type="SUPFAM" id="SSF103481">
    <property type="entry name" value="Multidrug resistance efflux transporter EmrE"/>
    <property type="match status" value="1"/>
</dbReference>
<dbReference type="FunFam" id="1.10.3730.20:FF:000001">
    <property type="entry name" value="Quaternary ammonium compound resistance transporter SugE"/>
    <property type="match status" value="1"/>
</dbReference>
<evidence type="ECO:0000256" key="2">
    <source>
        <dbReference type="ARBA" id="ARBA00022448"/>
    </source>
</evidence>
<keyword evidence="4 7" id="KW-0812">Transmembrane</keyword>
<dbReference type="Gene3D" id="1.10.3730.20">
    <property type="match status" value="1"/>
</dbReference>
<dbReference type="GO" id="GO:0022857">
    <property type="term" value="F:transmembrane transporter activity"/>
    <property type="evidence" value="ECO:0007669"/>
    <property type="project" value="InterPro"/>
</dbReference>
<gene>
    <name evidence="8" type="ORF">C442_13680</name>
</gene>
<evidence type="ECO:0000256" key="1">
    <source>
        <dbReference type="ARBA" id="ARBA00004651"/>
    </source>
</evidence>
<sequence>MAGRFSTFIPPPAGVLTMNPYVLLGAAIASELLGTTALKLSEGFSKPVPSLGVVLGYGAAFYLVSLTLEELPIGVVYGTWAALGIVGVAAIGTVVFDEPVDPVGVVGIALIVAGVYCLNVLSSMAAH</sequence>
<feature type="transmembrane region" description="Helical" evidence="7">
    <location>
        <begin position="50"/>
        <end position="68"/>
    </location>
</feature>
<protein>
    <submittedName>
        <fullName evidence="8">Quaternary ammonium compound-resistance protein</fullName>
    </submittedName>
</protein>
<evidence type="ECO:0000256" key="7">
    <source>
        <dbReference type="SAM" id="Phobius"/>
    </source>
</evidence>
<evidence type="ECO:0000256" key="6">
    <source>
        <dbReference type="ARBA" id="ARBA00023136"/>
    </source>
</evidence>
<evidence type="ECO:0000313" key="9">
    <source>
        <dbReference type="Proteomes" id="UP000011623"/>
    </source>
</evidence>